<dbReference type="Pfam" id="PF02872">
    <property type="entry name" value="5_nucleotid_C"/>
    <property type="match status" value="1"/>
</dbReference>
<dbReference type="EC" id="3.1.3.5" evidence="5"/>
<dbReference type="GO" id="GO:0046872">
    <property type="term" value="F:metal ion binding"/>
    <property type="evidence" value="ECO:0007669"/>
    <property type="project" value="InterPro"/>
</dbReference>
<dbReference type="GO" id="GO:0008253">
    <property type="term" value="F:5'-nucleotidase activity"/>
    <property type="evidence" value="ECO:0007669"/>
    <property type="project" value="UniProtKB-EC"/>
</dbReference>
<dbReference type="GO" id="GO:0008768">
    <property type="term" value="F:UDP-sugar diphosphatase activity"/>
    <property type="evidence" value="ECO:0007669"/>
    <property type="project" value="TreeGrafter"/>
</dbReference>
<dbReference type="NCBIfam" id="TIGR01530">
    <property type="entry name" value="nadN"/>
    <property type="match status" value="1"/>
</dbReference>
<organism evidence="5">
    <name type="scientific">hydrothermal vent metagenome</name>
    <dbReference type="NCBI Taxonomy" id="652676"/>
    <lineage>
        <taxon>unclassified sequences</taxon>
        <taxon>metagenomes</taxon>
        <taxon>ecological metagenomes</taxon>
    </lineage>
</organism>
<dbReference type="GO" id="GO:0030288">
    <property type="term" value="C:outer membrane-bounded periplasmic space"/>
    <property type="evidence" value="ECO:0007669"/>
    <property type="project" value="TreeGrafter"/>
</dbReference>
<name>A0A160TCF4_9ZZZZ</name>
<dbReference type="GO" id="GO:0000166">
    <property type="term" value="F:nucleotide binding"/>
    <property type="evidence" value="ECO:0007669"/>
    <property type="project" value="InterPro"/>
</dbReference>
<dbReference type="SUPFAM" id="SSF55816">
    <property type="entry name" value="5'-nucleotidase (syn. UDP-sugar hydrolase), C-terminal domain"/>
    <property type="match status" value="1"/>
</dbReference>
<dbReference type="GO" id="GO:0009166">
    <property type="term" value="P:nucleotide catabolic process"/>
    <property type="evidence" value="ECO:0007669"/>
    <property type="project" value="InterPro"/>
</dbReference>
<feature type="compositionally biased region" description="Low complexity" evidence="2">
    <location>
        <begin position="27"/>
        <end position="46"/>
    </location>
</feature>
<dbReference type="InterPro" id="IPR029052">
    <property type="entry name" value="Metallo-depent_PP-like"/>
</dbReference>
<proteinExistence type="predicted"/>
<dbReference type="AlphaFoldDB" id="A0A160TCF4"/>
<keyword evidence="5" id="KW-0378">Hydrolase</keyword>
<evidence type="ECO:0000256" key="2">
    <source>
        <dbReference type="SAM" id="MobiDB-lite"/>
    </source>
</evidence>
<feature type="domain" description="Calcineurin-like phosphoesterase" evidence="3">
    <location>
        <begin position="59"/>
        <end position="293"/>
    </location>
</feature>
<reference evidence="5" key="1">
    <citation type="submission" date="2015-10" db="EMBL/GenBank/DDBJ databases">
        <authorList>
            <person name="Gilbert D.G."/>
        </authorList>
    </citation>
    <scope>NUCLEOTIDE SEQUENCE</scope>
</reference>
<dbReference type="PANTHER" id="PTHR11575">
    <property type="entry name" value="5'-NUCLEOTIDASE-RELATED"/>
    <property type="match status" value="1"/>
</dbReference>
<sequence>MQSFKLCMLAALSTGLIACGGDGSRGPQGLQGEQGLQGPQGEMGQQAPVATEGKALDLTILHMNDHHSHIAAETFGYDVSSLGLSTKLSDDSAITSVSVTYGGFPLLVSLFDTLGAQSNNVLKLHSGDAVTGTLYYSLFKGRADAEMMNQVCFDAFALGNHEFDDGDSGLANFLNSLNSTACETPALAANVVPGATSAVKEGYLQPYTIVERDGQQIGIIGIDIAGKTKNSSSPDADTQFLDETTTAQKYIDELTALGVNKIVLMTHYQYTSDLVLAAALNGVDVIVGGDSHTLLGDSTFSDLGFNPVADYPAVVADSTGSTVCVVQAWEYAHMLGKLDVSFDANGKVTACSGHPYLPISNTFKYKDSDGSTLSLKGNDVTRVAAKLTAEDEIVIAQEDATTAALLAVFDQDVDVLKQTVIGTNATDLCLSRVPGDSRSSLCDSSATYERGSDISNVVAKAFLKVSPTADIAIQNGGGVRVDLAAGDVTIADAFTLLPFSNTLVILDMTGQQIINVLEDALANFLDNGGSNGSYPYASGLRYNVDASQSKGSRISNIEINPQVDGDWVALDTAATYRVVTNNFIASGQDGYDTFQEPYDAGEFEDTFTEYAQGFIDYVEDLTEAGQEVGQLPASEYSTQLFIDTSGCNHTTGAGCEVK</sequence>
<protein>
    <submittedName>
        <fullName evidence="5">5'-nucleotidase</fullName>
        <ecNumber evidence="5">3.1.3.5</ecNumber>
    </submittedName>
</protein>
<dbReference type="Pfam" id="PF00149">
    <property type="entry name" value="Metallophos"/>
    <property type="match status" value="1"/>
</dbReference>
<evidence type="ECO:0000313" key="5">
    <source>
        <dbReference type="EMBL" id="CUS41571.1"/>
    </source>
</evidence>
<dbReference type="EMBL" id="CZQC01000047">
    <property type="protein sequence ID" value="CUS41571.1"/>
    <property type="molecule type" value="Genomic_DNA"/>
</dbReference>
<dbReference type="InterPro" id="IPR006146">
    <property type="entry name" value="5'-Nucleotdase_CS"/>
</dbReference>
<dbReference type="InterPro" id="IPR006420">
    <property type="entry name" value="NadN"/>
</dbReference>
<evidence type="ECO:0000256" key="1">
    <source>
        <dbReference type="ARBA" id="ARBA00022729"/>
    </source>
</evidence>
<feature type="region of interest" description="Disordered" evidence="2">
    <location>
        <begin position="24"/>
        <end position="46"/>
    </location>
</feature>
<gene>
    <name evidence="5" type="ORF">MGWOODY_Tha2529</name>
</gene>
<dbReference type="Gene3D" id="3.90.780.10">
    <property type="entry name" value="5'-Nucleotidase, C-terminal domain"/>
    <property type="match status" value="1"/>
</dbReference>
<accession>A0A160TCF4</accession>
<dbReference type="PROSITE" id="PS51257">
    <property type="entry name" value="PROKAR_LIPOPROTEIN"/>
    <property type="match status" value="1"/>
</dbReference>
<dbReference type="PRINTS" id="PR01607">
    <property type="entry name" value="APYRASEFAMLY"/>
</dbReference>
<dbReference type="InterPro" id="IPR008334">
    <property type="entry name" value="5'-Nucleotdase_C"/>
</dbReference>
<dbReference type="PANTHER" id="PTHR11575:SF24">
    <property type="entry name" value="5'-NUCLEOTIDASE"/>
    <property type="match status" value="1"/>
</dbReference>
<keyword evidence="1" id="KW-0732">Signal</keyword>
<evidence type="ECO:0000259" key="3">
    <source>
        <dbReference type="Pfam" id="PF00149"/>
    </source>
</evidence>
<dbReference type="InterPro" id="IPR004843">
    <property type="entry name" value="Calcineurin-like_PHP"/>
</dbReference>
<dbReference type="Gene3D" id="3.60.21.10">
    <property type="match status" value="1"/>
</dbReference>
<feature type="domain" description="5'-Nucleotidase C-terminal" evidence="4">
    <location>
        <begin position="447"/>
        <end position="596"/>
    </location>
</feature>
<dbReference type="SUPFAM" id="SSF56300">
    <property type="entry name" value="Metallo-dependent phosphatases"/>
    <property type="match status" value="1"/>
</dbReference>
<dbReference type="PROSITE" id="PS00786">
    <property type="entry name" value="5_NUCLEOTIDASE_2"/>
    <property type="match status" value="1"/>
</dbReference>
<dbReference type="InterPro" id="IPR006179">
    <property type="entry name" value="5_nucleotidase/apyrase"/>
</dbReference>
<dbReference type="InterPro" id="IPR036907">
    <property type="entry name" value="5'-Nucleotdase_C_sf"/>
</dbReference>
<evidence type="ECO:0000259" key="4">
    <source>
        <dbReference type="Pfam" id="PF02872"/>
    </source>
</evidence>